<feature type="non-terminal residue" evidence="1">
    <location>
        <position position="236"/>
    </location>
</feature>
<keyword evidence="2" id="KW-1185">Reference proteome</keyword>
<sequence>MPTVFSPDPAGKEESFSDSADWECCLLNAQHCWEAQCREELTCLEKTPLLQMPQQERPLMLLWSHVPWHCLFFFVLSPKECDRRRLGGGYNEGNVRFMSASLEAIEDEAWIKGLSCGVSQQLGSSLRLPEKNDFSSQHAAEINFHLVLDMFTIFISKLCNGWNARQSLPWWPWVLVVIKRLKTLLPPQMELDSMRAHATHSTLMFTHSSLALHASKEQLLLHLEGDTVVYSTAVTT</sequence>
<proteinExistence type="predicted"/>
<organism evidence="1 2">
    <name type="scientific">Bambusicola thoracicus</name>
    <name type="common">Chinese bamboo-partridge</name>
    <name type="synonym">Perdix thoracica</name>
    <dbReference type="NCBI Taxonomy" id="9083"/>
    <lineage>
        <taxon>Eukaryota</taxon>
        <taxon>Metazoa</taxon>
        <taxon>Chordata</taxon>
        <taxon>Craniata</taxon>
        <taxon>Vertebrata</taxon>
        <taxon>Euteleostomi</taxon>
        <taxon>Archelosauria</taxon>
        <taxon>Archosauria</taxon>
        <taxon>Dinosauria</taxon>
        <taxon>Saurischia</taxon>
        <taxon>Theropoda</taxon>
        <taxon>Coelurosauria</taxon>
        <taxon>Aves</taxon>
        <taxon>Neognathae</taxon>
        <taxon>Galloanserae</taxon>
        <taxon>Galliformes</taxon>
        <taxon>Phasianidae</taxon>
        <taxon>Perdicinae</taxon>
        <taxon>Bambusicola</taxon>
    </lineage>
</organism>
<dbReference type="OrthoDB" id="1884734at2759"/>
<name>A0A2P4T9L9_BAMTH</name>
<evidence type="ECO:0000313" key="2">
    <source>
        <dbReference type="Proteomes" id="UP000237246"/>
    </source>
</evidence>
<comment type="caution">
    <text evidence="1">The sequence shown here is derived from an EMBL/GenBank/DDBJ whole genome shotgun (WGS) entry which is preliminary data.</text>
</comment>
<gene>
    <name evidence="1" type="ORF">CIB84_003183</name>
</gene>
<protein>
    <submittedName>
        <fullName evidence="1">Uncharacterized protein</fullName>
    </submittedName>
</protein>
<evidence type="ECO:0000313" key="1">
    <source>
        <dbReference type="EMBL" id="POI33065.1"/>
    </source>
</evidence>
<reference evidence="1 2" key="1">
    <citation type="submission" date="2018-01" db="EMBL/GenBank/DDBJ databases">
        <title>Comparison of the Chinese Bamboo Partridge and Red Junglefowl genome sequences highlights the importance of demography in genome evolution.</title>
        <authorList>
            <person name="Tiley G.P."/>
            <person name="Kimball R.T."/>
            <person name="Braun E.L."/>
            <person name="Burleigh J.G."/>
        </authorList>
    </citation>
    <scope>NUCLEOTIDE SEQUENCE [LARGE SCALE GENOMIC DNA]</scope>
    <source>
        <strain evidence="1">RTK389</strain>
        <tissue evidence="1">Blood</tissue>
    </source>
</reference>
<dbReference type="EMBL" id="PPHD01004290">
    <property type="protein sequence ID" value="POI33065.1"/>
    <property type="molecule type" value="Genomic_DNA"/>
</dbReference>
<dbReference type="Proteomes" id="UP000237246">
    <property type="component" value="Unassembled WGS sequence"/>
</dbReference>
<accession>A0A2P4T9L9</accession>
<dbReference type="AlphaFoldDB" id="A0A2P4T9L9"/>